<protein>
    <submittedName>
        <fullName evidence="2">Uncharacterized protein</fullName>
    </submittedName>
</protein>
<reference evidence="2 3" key="1">
    <citation type="journal article" date="2019" name="PLoS Pathog.">
        <title>Genome sequence of the bovine parasite Schistosoma bovis Tanzania.</title>
        <authorList>
            <person name="Oey H."/>
            <person name="Zakrzewski M."/>
            <person name="Gobert G."/>
            <person name="Gravermann K."/>
            <person name="Stoye J."/>
            <person name="Jones M."/>
            <person name="Mcmanus D."/>
            <person name="Krause L."/>
        </authorList>
    </citation>
    <scope>NUCLEOTIDE SEQUENCE [LARGE SCALE GENOMIC DNA]</scope>
    <source>
        <strain evidence="2 3">TAN1997</strain>
    </source>
</reference>
<organism evidence="2 3">
    <name type="scientific">Schistosoma bovis</name>
    <name type="common">Blood fluke</name>
    <dbReference type="NCBI Taxonomy" id="6184"/>
    <lineage>
        <taxon>Eukaryota</taxon>
        <taxon>Metazoa</taxon>
        <taxon>Spiralia</taxon>
        <taxon>Lophotrochozoa</taxon>
        <taxon>Platyhelminthes</taxon>
        <taxon>Trematoda</taxon>
        <taxon>Digenea</taxon>
        <taxon>Strigeidida</taxon>
        <taxon>Schistosomatoidea</taxon>
        <taxon>Schistosomatidae</taxon>
        <taxon>Schistosoma</taxon>
    </lineage>
</organism>
<evidence type="ECO:0000313" key="2">
    <source>
        <dbReference type="EMBL" id="RTG82842.1"/>
    </source>
</evidence>
<dbReference type="AlphaFoldDB" id="A0A430Q562"/>
<dbReference type="EMBL" id="QMKO01002675">
    <property type="protein sequence ID" value="RTG82842.1"/>
    <property type="molecule type" value="Genomic_DNA"/>
</dbReference>
<dbReference type="Proteomes" id="UP000290809">
    <property type="component" value="Unassembled WGS sequence"/>
</dbReference>
<proteinExistence type="predicted"/>
<feature type="compositionally biased region" description="Low complexity" evidence="1">
    <location>
        <begin position="287"/>
        <end position="296"/>
    </location>
</feature>
<feature type="region of interest" description="Disordered" evidence="1">
    <location>
        <begin position="1"/>
        <end position="34"/>
    </location>
</feature>
<evidence type="ECO:0000256" key="1">
    <source>
        <dbReference type="SAM" id="MobiDB-lite"/>
    </source>
</evidence>
<gene>
    <name evidence="2" type="ORF">DC041_0011273</name>
</gene>
<feature type="compositionally biased region" description="Polar residues" evidence="1">
    <location>
        <begin position="1"/>
        <end position="19"/>
    </location>
</feature>
<feature type="region of interest" description="Disordered" evidence="1">
    <location>
        <begin position="270"/>
        <end position="301"/>
    </location>
</feature>
<accession>A0A430Q562</accession>
<feature type="non-terminal residue" evidence="2">
    <location>
        <position position="492"/>
    </location>
</feature>
<keyword evidence="3" id="KW-1185">Reference proteome</keyword>
<evidence type="ECO:0000313" key="3">
    <source>
        <dbReference type="Proteomes" id="UP000290809"/>
    </source>
</evidence>
<feature type="compositionally biased region" description="Low complexity" evidence="1">
    <location>
        <begin position="20"/>
        <end position="31"/>
    </location>
</feature>
<name>A0A430Q562_SCHBO</name>
<sequence>MASQASRMESKLYTSHLMNSSTTPTITTKSTLPINDQDGYTRSYFKEPIPSSSLFSSTPLFTSTHPRIVSSKDIGNNINDNTIETYTKRTIHSNELGSRLSPIITNRQSNEYMMKSTESSSPIVDYLLYDAPAWMRQSKIKNHKVISSVNSSSTISSNIITTTTTTATAAAAAAAAAAATAARTPVMTTISPSSNITHIVNDTKPNTDNITIIHKENVKNMNSGSRITIQSDLKMNPKLNPPSYMQKLDDVLVENDWTIHDGSRRFTPILSSPISIKTPPPPPPPSQFQSQSQLRPLSPPLPPIPPTTIPLIEKINQLTTINKFNEIIQPNYKENLFTEQKSIWNKANKPLTQFNEQLPPNYSNKLNHQRIIHSTPCSPTIERNILIKPIHNHEDDDDVLLRNHKKSSIGLPPRPLRSPIIRLNGRSMSPIHSRISPLSSCINNEVTKTKQIDPITGEIQYITSRTRSYTDLNTNQLITEIEENIQGEGDTE</sequence>
<comment type="caution">
    <text evidence="2">The sequence shown here is derived from an EMBL/GenBank/DDBJ whole genome shotgun (WGS) entry which is preliminary data.</text>
</comment>